<evidence type="ECO:0000313" key="2">
    <source>
        <dbReference type="Proteomes" id="UP000318946"/>
    </source>
</evidence>
<reference evidence="2" key="1">
    <citation type="submission" date="2019-06" db="EMBL/GenBank/DDBJ databases">
        <title>Alistipes onderdonkii subsp. vulgaris subsp. nov., Alistipes dispar sp. nov. and Alistipes communis sp. nov., isolated from human faeces, and creation of Alistipes onderdonkii subsp. onderdonkii subsp. nov.</title>
        <authorList>
            <person name="Sakamoto M."/>
            <person name="Ikeyama N."/>
            <person name="Ogata Y."/>
            <person name="Suda W."/>
            <person name="Iino T."/>
            <person name="Hattori M."/>
            <person name="Ohkuma M."/>
        </authorList>
    </citation>
    <scope>NUCLEOTIDE SEQUENCE [LARGE SCALE GENOMIC DNA]</scope>
    <source>
        <strain evidence="2">5CBH24</strain>
    </source>
</reference>
<evidence type="ECO:0000313" key="1">
    <source>
        <dbReference type="EMBL" id="BBL04935.1"/>
    </source>
</evidence>
<accession>A0A4Y1WW66</accession>
<dbReference type="KEGG" id="acou:A5CBH24_22480"/>
<proteinExistence type="predicted"/>
<gene>
    <name evidence="1" type="ORF">A5CBH24_22480</name>
</gene>
<name>A0A4Y1WW66_9BACT</name>
<keyword evidence="2" id="KW-1185">Reference proteome</keyword>
<dbReference type="AlphaFoldDB" id="A0A4Y1WW66"/>
<dbReference type="EMBL" id="AP019735">
    <property type="protein sequence ID" value="BBL04935.1"/>
    <property type="molecule type" value="Genomic_DNA"/>
</dbReference>
<protein>
    <submittedName>
        <fullName evidence="1">Uncharacterized protein</fullName>
    </submittedName>
</protein>
<sequence>MKSPSSRRFRNLPAVRRHDHLFAPIESLASLDFGENRITNTDLSKPADPALKKVIVDPGYEFELVTTLFKNRPDVSILTE</sequence>
<organism evidence="1 2">
    <name type="scientific">Alistipes communis</name>
    <dbReference type="NCBI Taxonomy" id="2585118"/>
    <lineage>
        <taxon>Bacteria</taxon>
        <taxon>Pseudomonadati</taxon>
        <taxon>Bacteroidota</taxon>
        <taxon>Bacteroidia</taxon>
        <taxon>Bacteroidales</taxon>
        <taxon>Rikenellaceae</taxon>
        <taxon>Alistipes</taxon>
    </lineage>
</organism>
<dbReference type="Proteomes" id="UP000318946">
    <property type="component" value="Chromosome"/>
</dbReference>